<keyword evidence="2" id="KW-1185">Reference proteome</keyword>
<organism evidence="1 2">
    <name type="scientific">Vermiconidia calcicola</name>
    <dbReference type="NCBI Taxonomy" id="1690605"/>
    <lineage>
        <taxon>Eukaryota</taxon>
        <taxon>Fungi</taxon>
        <taxon>Dikarya</taxon>
        <taxon>Ascomycota</taxon>
        <taxon>Pezizomycotina</taxon>
        <taxon>Dothideomycetes</taxon>
        <taxon>Dothideomycetidae</taxon>
        <taxon>Mycosphaerellales</taxon>
        <taxon>Extremaceae</taxon>
        <taxon>Vermiconidia</taxon>
    </lineage>
</organism>
<sequence>MSTNGTMEQASGTLTRTTARRLQQASTTEVPQKLKEKVNLAVLDYLGAIASGLQSPWSSQVIKYARSRKGAQEAHAWGLQDDISAETAAFVNSLLAHSAIRDDMHLKSNSHIGSIIISAALALAQRDGWTGEQLLRSIIGGYEASALLGVAVQQSKGYNRHMRPSGVIGAFGAAGAAIAATNANEDVAVNALAFAANMASGFNEWAWAGGLEIYTEMGSASQAGIVAFDLARAGLQCSETVIEGRAGLFAAFSATEGEHLFEKGLEAEIGTGIMDVQFKPVPGCNYAQTPLAVALKIAQNHDLSKGIAGVSVSCTSGAKNYPGCDNPGPFTTVQQTKMSIQFGVCAALIHKDVSEEVFGKFDSEEITNLASQCTIEELKEYAQSFSEGRQPARVEVELKGGETIKEELSDVPWLDSKAVIDRFYSDTKGILGSEKSQKELVRSFEGLSDLQECSRIWGLFKGSEAQRA</sequence>
<gene>
    <name evidence="1" type="ORF">LTR37_003779</name>
</gene>
<proteinExistence type="predicted"/>
<comment type="caution">
    <text evidence="1">The sequence shown here is derived from an EMBL/GenBank/DDBJ whole genome shotgun (WGS) entry which is preliminary data.</text>
</comment>
<reference evidence="1" key="1">
    <citation type="submission" date="2023-07" db="EMBL/GenBank/DDBJ databases">
        <title>Black Yeasts Isolated from many extreme environments.</title>
        <authorList>
            <person name="Coleine C."/>
            <person name="Stajich J.E."/>
            <person name="Selbmann L."/>
        </authorList>
    </citation>
    <scope>NUCLEOTIDE SEQUENCE</scope>
    <source>
        <strain evidence="1">CCFEE 5714</strain>
    </source>
</reference>
<accession>A0ACC3NRM0</accession>
<name>A0ACC3NRM0_9PEZI</name>
<dbReference type="EMBL" id="JAUTXU010000022">
    <property type="protein sequence ID" value="KAK3720368.1"/>
    <property type="molecule type" value="Genomic_DNA"/>
</dbReference>
<evidence type="ECO:0000313" key="1">
    <source>
        <dbReference type="EMBL" id="KAK3720368.1"/>
    </source>
</evidence>
<evidence type="ECO:0000313" key="2">
    <source>
        <dbReference type="Proteomes" id="UP001281147"/>
    </source>
</evidence>
<dbReference type="Proteomes" id="UP001281147">
    <property type="component" value="Unassembled WGS sequence"/>
</dbReference>
<protein>
    <submittedName>
        <fullName evidence="1">Uncharacterized protein</fullName>
    </submittedName>
</protein>